<evidence type="ECO:0000256" key="3">
    <source>
        <dbReference type="ARBA" id="ARBA00022679"/>
    </source>
</evidence>
<evidence type="ECO:0000256" key="6">
    <source>
        <dbReference type="ARBA" id="ARBA00022840"/>
    </source>
</evidence>
<dbReference type="EC" id="2.7.11.1" evidence="1"/>
<dbReference type="AlphaFoldDB" id="A0AAP0H7E3"/>
<proteinExistence type="predicted"/>
<dbReference type="Pfam" id="PF14299">
    <property type="entry name" value="PP2"/>
    <property type="match status" value="1"/>
</dbReference>
<evidence type="ECO:0000256" key="2">
    <source>
        <dbReference type="ARBA" id="ARBA00022527"/>
    </source>
</evidence>
<evidence type="ECO:0000256" key="8">
    <source>
        <dbReference type="ARBA" id="ARBA00048679"/>
    </source>
</evidence>
<dbReference type="GO" id="GO:0005886">
    <property type="term" value="C:plasma membrane"/>
    <property type="evidence" value="ECO:0007669"/>
    <property type="project" value="TreeGrafter"/>
</dbReference>
<evidence type="ECO:0000313" key="11">
    <source>
        <dbReference type="EMBL" id="KAK9077683.1"/>
    </source>
</evidence>
<dbReference type="EMBL" id="JBCNJP010000007">
    <property type="protein sequence ID" value="KAK9077683.1"/>
    <property type="molecule type" value="Genomic_DNA"/>
</dbReference>
<comment type="caution">
    <text evidence="11">The sequence shown here is derived from an EMBL/GenBank/DDBJ whole genome shotgun (WGS) entry which is preliminary data.</text>
</comment>
<dbReference type="PANTHER" id="PTHR27003">
    <property type="entry name" value="OS07G0166700 PROTEIN"/>
    <property type="match status" value="1"/>
</dbReference>
<dbReference type="Gene3D" id="3.30.200.20">
    <property type="entry name" value="Phosphorylase Kinase, domain 1"/>
    <property type="match status" value="1"/>
</dbReference>
<dbReference type="FunFam" id="3.30.200.20:FF:000039">
    <property type="entry name" value="receptor-like protein kinase FERONIA"/>
    <property type="match status" value="1"/>
</dbReference>
<organism evidence="11 12">
    <name type="scientific">Deinandra increscens subsp. villosa</name>
    <dbReference type="NCBI Taxonomy" id="3103831"/>
    <lineage>
        <taxon>Eukaryota</taxon>
        <taxon>Viridiplantae</taxon>
        <taxon>Streptophyta</taxon>
        <taxon>Embryophyta</taxon>
        <taxon>Tracheophyta</taxon>
        <taxon>Spermatophyta</taxon>
        <taxon>Magnoliopsida</taxon>
        <taxon>eudicotyledons</taxon>
        <taxon>Gunneridae</taxon>
        <taxon>Pentapetalae</taxon>
        <taxon>asterids</taxon>
        <taxon>campanulids</taxon>
        <taxon>Asterales</taxon>
        <taxon>Asteraceae</taxon>
        <taxon>Asteroideae</taxon>
        <taxon>Heliantheae alliance</taxon>
        <taxon>Madieae</taxon>
        <taxon>Madiinae</taxon>
        <taxon>Deinandra</taxon>
    </lineage>
</organism>
<evidence type="ECO:0000256" key="7">
    <source>
        <dbReference type="ARBA" id="ARBA00047899"/>
    </source>
</evidence>
<dbReference type="InterPro" id="IPR001245">
    <property type="entry name" value="Ser-Thr/Tyr_kinase_cat_dom"/>
</dbReference>
<keyword evidence="12" id="KW-1185">Reference proteome</keyword>
<dbReference type="Proteomes" id="UP001408789">
    <property type="component" value="Unassembled WGS sequence"/>
</dbReference>
<dbReference type="Gene3D" id="1.10.510.10">
    <property type="entry name" value="Transferase(Phosphotransferase) domain 1"/>
    <property type="match status" value="1"/>
</dbReference>
<dbReference type="PROSITE" id="PS00108">
    <property type="entry name" value="PROTEIN_KINASE_ST"/>
    <property type="match status" value="1"/>
</dbReference>
<dbReference type="FunFam" id="1.10.510.10:FF:001023">
    <property type="entry name" value="Os07g0541700 protein"/>
    <property type="match status" value="1"/>
</dbReference>
<evidence type="ECO:0000256" key="1">
    <source>
        <dbReference type="ARBA" id="ARBA00012513"/>
    </source>
</evidence>
<reference evidence="11 12" key="1">
    <citation type="submission" date="2024-04" db="EMBL/GenBank/DDBJ databases">
        <title>The reference genome of an endangered Asteraceae, Deinandra increscens subsp. villosa, native to the Central Coast of California.</title>
        <authorList>
            <person name="Guilliams M."/>
            <person name="Hasenstab-Lehman K."/>
            <person name="Meyer R."/>
            <person name="Mcevoy S."/>
        </authorList>
    </citation>
    <scope>NUCLEOTIDE SEQUENCE [LARGE SCALE GENOMIC DNA]</scope>
    <source>
        <tissue evidence="11">Leaf</tissue>
    </source>
</reference>
<keyword evidence="5" id="KW-0418">Kinase</keyword>
<evidence type="ECO:0000256" key="9">
    <source>
        <dbReference type="PROSITE-ProRule" id="PRU10141"/>
    </source>
</evidence>
<name>A0AAP0H7E3_9ASTR</name>
<dbReference type="InterPro" id="IPR045272">
    <property type="entry name" value="ANXUR1/2-like"/>
</dbReference>
<dbReference type="InterPro" id="IPR017441">
    <property type="entry name" value="Protein_kinase_ATP_BS"/>
</dbReference>
<protein>
    <recommendedName>
        <fullName evidence="1">non-specific serine/threonine protein kinase</fullName>
        <ecNumber evidence="1">2.7.11.1</ecNumber>
    </recommendedName>
</protein>
<dbReference type="SUPFAM" id="SSF56112">
    <property type="entry name" value="Protein kinase-like (PK-like)"/>
    <property type="match status" value="1"/>
</dbReference>
<dbReference type="GO" id="GO:0009506">
    <property type="term" value="C:plasmodesma"/>
    <property type="evidence" value="ECO:0007669"/>
    <property type="project" value="TreeGrafter"/>
</dbReference>
<evidence type="ECO:0000259" key="10">
    <source>
        <dbReference type="PROSITE" id="PS50011"/>
    </source>
</evidence>
<evidence type="ECO:0000256" key="4">
    <source>
        <dbReference type="ARBA" id="ARBA00022741"/>
    </source>
</evidence>
<dbReference type="GO" id="GO:0004674">
    <property type="term" value="F:protein serine/threonine kinase activity"/>
    <property type="evidence" value="ECO:0007669"/>
    <property type="project" value="UniProtKB-KW"/>
</dbReference>
<dbReference type="InterPro" id="IPR011009">
    <property type="entry name" value="Kinase-like_dom_sf"/>
</dbReference>
<dbReference type="SMART" id="SM00220">
    <property type="entry name" value="S_TKc"/>
    <property type="match status" value="1"/>
</dbReference>
<dbReference type="PROSITE" id="PS00107">
    <property type="entry name" value="PROTEIN_KINASE_ATP"/>
    <property type="match status" value="1"/>
</dbReference>
<feature type="domain" description="Protein kinase" evidence="10">
    <location>
        <begin position="21"/>
        <end position="306"/>
    </location>
</feature>
<dbReference type="InterPro" id="IPR025886">
    <property type="entry name" value="PP2-like"/>
</dbReference>
<dbReference type="InterPro" id="IPR008271">
    <property type="entry name" value="Ser/Thr_kinase_AS"/>
</dbReference>
<dbReference type="Pfam" id="PF07714">
    <property type="entry name" value="PK_Tyr_Ser-Thr"/>
    <property type="match status" value="1"/>
</dbReference>
<accession>A0AAP0H7E3</accession>
<dbReference type="GO" id="GO:0005524">
    <property type="term" value="F:ATP binding"/>
    <property type="evidence" value="ECO:0007669"/>
    <property type="project" value="UniProtKB-UniRule"/>
</dbReference>
<feature type="binding site" evidence="9">
    <location>
        <position position="54"/>
    </location>
    <ligand>
        <name>ATP</name>
        <dbReference type="ChEBI" id="CHEBI:30616"/>
    </ligand>
</feature>
<dbReference type="PANTHER" id="PTHR27003:SF380">
    <property type="entry name" value="MITOGEN-ACTIVATED PROTEIN (MAP) KINASE KINASE KINASE STE11, CRYPTOCOCCUS-RELATED"/>
    <property type="match status" value="1"/>
</dbReference>
<dbReference type="PROSITE" id="PS50011">
    <property type="entry name" value="PROTEIN_KINASE_DOM"/>
    <property type="match status" value="1"/>
</dbReference>
<evidence type="ECO:0000256" key="5">
    <source>
        <dbReference type="ARBA" id="ARBA00022777"/>
    </source>
</evidence>
<keyword evidence="6 9" id="KW-0067">ATP-binding</keyword>
<evidence type="ECO:0000313" key="12">
    <source>
        <dbReference type="Proteomes" id="UP001408789"/>
    </source>
</evidence>
<keyword evidence="4 9" id="KW-0547">Nucleotide-binding</keyword>
<dbReference type="InterPro" id="IPR000719">
    <property type="entry name" value="Prot_kinase_dom"/>
</dbReference>
<keyword evidence="2" id="KW-0723">Serine/threonine-protein kinase</keyword>
<dbReference type="GO" id="GO:0004714">
    <property type="term" value="F:transmembrane receptor protein tyrosine kinase activity"/>
    <property type="evidence" value="ECO:0007669"/>
    <property type="project" value="InterPro"/>
</dbReference>
<gene>
    <name evidence="11" type="ORF">SSX86_006020</name>
</gene>
<comment type="catalytic activity">
    <reaction evidence="8">
        <text>L-seryl-[protein] + ATP = O-phospho-L-seryl-[protein] + ADP + H(+)</text>
        <dbReference type="Rhea" id="RHEA:17989"/>
        <dbReference type="Rhea" id="RHEA-COMP:9863"/>
        <dbReference type="Rhea" id="RHEA-COMP:11604"/>
        <dbReference type="ChEBI" id="CHEBI:15378"/>
        <dbReference type="ChEBI" id="CHEBI:29999"/>
        <dbReference type="ChEBI" id="CHEBI:30616"/>
        <dbReference type="ChEBI" id="CHEBI:83421"/>
        <dbReference type="ChEBI" id="CHEBI:456216"/>
        <dbReference type="EC" id="2.7.11.1"/>
    </reaction>
</comment>
<sequence length="877" mass="100257">MEDFDHLKIQLKDIISATSNFVPHKQIGHGGFGSVYKGELSRPKPDGLTTVAFKRLNSKFGQGNVEFLKEIMMLSKCKHENLISLLHFCSEGDERILVYEYASRGSLDCYLSDPTLTWTQRLKICIGVARALNYLHHPTDNHQRILHRDIKSANILLDEEWNAKVSDFGLSTLGPANQPQTYLISNAVGTPGYCDPLYWETGILSKESDVYSFGVVLFEVMCGRSCCEYRDGQLLAIIVPMWRKCFEEKRLGDIVFQGIRESMESGSLTTFSAVAYRCLEKTREQRPTMAEIVQQLEMALEQQEVFADIEKRMKKIMSFEGMKKIADLAVSPLSYITQSQLFLLFMKGLLVDDGKTWFSVNKKGQHYELISATKCISTSHSVELARQTNFGSRFRHLLYYRSYEDLRVTVTTQFLSPNVTYIINLVYNVNWPHSDSLRIPFKYKLEETSQYSTSCVARIGEDKCRRTELFQFTSTKKDHHFDIQFSSEMKKSSSSINLCIQGIEFCPLDFENDENKVVDKQPATYNDMGKIQAQDYTSIVIKWSKDIEEESLTRKEVYFLLRKGLYINNSQQWFSISKKSKTRVMLPARAILPAEKSVWNFLSLPGSRFEEVAESCDNNYLSISFHIKTTIPLSITRYACYLVFKLPENNASVFEGLVIANVYINNPGRYVKKEEHHYIYLVTPPHTPIIGESHGERPSRTRKIKGHPKLRKDGWMEIQLGELFDVCWYSNNTVDGYLKSLNGWNFTGLLVQGIELRPAKVSCDKVRKIVSEADGYHPCLLAIKQGYRRLIDLDISRGPAEASVDAVEATEVAKYEAELHEYRHVVNALWKNPKAWLDFTNPTFVKGLSEEVVLSSAHVLSLIAVGEGTLFFGLFDT</sequence>
<comment type="catalytic activity">
    <reaction evidence="7">
        <text>L-threonyl-[protein] + ATP = O-phospho-L-threonyl-[protein] + ADP + H(+)</text>
        <dbReference type="Rhea" id="RHEA:46608"/>
        <dbReference type="Rhea" id="RHEA-COMP:11060"/>
        <dbReference type="Rhea" id="RHEA-COMP:11605"/>
        <dbReference type="ChEBI" id="CHEBI:15378"/>
        <dbReference type="ChEBI" id="CHEBI:30013"/>
        <dbReference type="ChEBI" id="CHEBI:30616"/>
        <dbReference type="ChEBI" id="CHEBI:61977"/>
        <dbReference type="ChEBI" id="CHEBI:456216"/>
        <dbReference type="EC" id="2.7.11.1"/>
    </reaction>
</comment>
<keyword evidence="3" id="KW-0808">Transferase</keyword>